<reference evidence="2" key="2">
    <citation type="submission" date="2013-11" db="EMBL/GenBank/DDBJ databases">
        <title>Draft genome sequence of Anaerostipes caccae (DSM 14662).</title>
        <authorList>
            <person name="Sudarsanam P."/>
            <person name="Ley R."/>
            <person name="Guruge J."/>
            <person name="Turnbaugh P.J."/>
            <person name="Mahowald M."/>
            <person name="Liep D."/>
            <person name="Gordon J."/>
        </authorList>
    </citation>
    <scope>NUCLEOTIDE SEQUENCE</scope>
    <source>
        <strain evidence="2">DSM 14662</strain>
    </source>
</reference>
<feature type="chain" id="PRO_5002750440" evidence="1">
    <location>
        <begin position="28"/>
        <end position="430"/>
    </location>
</feature>
<organism evidence="2 3">
    <name type="scientific">Anaerostipes caccae (strain DSM 14662 / CCUG 47493 / JCM 13470 / NCIMB 13811 / L1-92)</name>
    <dbReference type="NCBI Taxonomy" id="411490"/>
    <lineage>
        <taxon>Bacteria</taxon>
        <taxon>Bacillati</taxon>
        <taxon>Bacillota</taxon>
        <taxon>Clostridia</taxon>
        <taxon>Lachnospirales</taxon>
        <taxon>Lachnospiraceae</taxon>
        <taxon>Anaerostipes</taxon>
    </lineage>
</organism>
<dbReference type="STRING" id="411490.ANACAC_03478"/>
<keyword evidence="1" id="KW-0732">Signal</keyword>
<feature type="signal peptide" evidence="1">
    <location>
        <begin position="1"/>
        <end position="27"/>
    </location>
</feature>
<dbReference type="EMBL" id="ABAX03000037">
    <property type="protein sequence ID" value="EDR96147.1"/>
    <property type="molecule type" value="Genomic_DNA"/>
</dbReference>
<evidence type="ECO:0000313" key="2">
    <source>
        <dbReference type="EMBL" id="EDR96147.1"/>
    </source>
</evidence>
<accession>B0MIM3</accession>
<protein>
    <submittedName>
        <fullName evidence="2">Uncharacterized protein</fullName>
    </submittedName>
</protein>
<dbReference type="HOGENOM" id="CLU_637196_0_0_9"/>
<dbReference type="AlphaFoldDB" id="B0MIM3"/>
<name>B0MIM3_ANACD</name>
<evidence type="ECO:0000313" key="3">
    <source>
        <dbReference type="Proteomes" id="UP000004935"/>
    </source>
</evidence>
<dbReference type="Pfam" id="PF18889">
    <property type="entry name" value="Beta_helix_3"/>
    <property type="match status" value="2"/>
</dbReference>
<dbReference type="RefSeq" id="WP_006568739.1">
    <property type="nucleotide sequence ID" value="NZ_DS499742.1"/>
</dbReference>
<gene>
    <name evidence="2" type="ORF">ANACAC_03478</name>
</gene>
<proteinExistence type="predicted"/>
<reference evidence="2" key="1">
    <citation type="submission" date="2007-11" db="EMBL/GenBank/DDBJ databases">
        <authorList>
            <person name="Fulton L."/>
            <person name="Clifton S."/>
            <person name="Fulton B."/>
            <person name="Xu J."/>
            <person name="Minx P."/>
            <person name="Pepin K.H."/>
            <person name="Johnson M."/>
            <person name="Thiruvilangam P."/>
            <person name="Bhonagiri V."/>
            <person name="Nash W.E."/>
            <person name="Mardis E.R."/>
            <person name="Wilson R.K."/>
        </authorList>
    </citation>
    <scope>NUCLEOTIDE SEQUENCE [LARGE SCALE GENOMIC DNA]</scope>
    <source>
        <strain evidence="2">DSM 14662</strain>
    </source>
</reference>
<dbReference type="eggNOG" id="ENOG5033B65">
    <property type="taxonomic scope" value="Bacteria"/>
</dbReference>
<comment type="caution">
    <text evidence="2">The sequence shown here is derived from an EMBL/GenBank/DDBJ whole genome shotgun (WGS) entry which is preliminary data.</text>
</comment>
<evidence type="ECO:0000256" key="1">
    <source>
        <dbReference type="SAM" id="SignalP"/>
    </source>
</evidence>
<sequence length="430" mass="44569">MKKRKRIWMISMVLAITAAHGTILAEAQETEGSVEAITQTTEDGTELDTKILMETVKEHIDLPKETEQVSGCKPTEDAVKKGSVQQVKQVQKPVKKTADGQTLLDVSKGNITIKSSGATGGGTSSETSLNPLGYRIIGKTTSYYIKVEAGVTTDITLDNVSVTSNSGSKNCMDVSHANVTITLVGNNMLSCGVQNYGALVKEGMDKTELIIQCEHAGEKGHQCDKDTCGSLEAKGTKMHTTAIGNIIANRTVKEESGFSNLTIKGGIVNAQAGEHNCAIGAACGSYANGGTDTKQYAENIRIEGGIITAKGGTLCAGIGGGKVTPVDGIYITGGTVYASGGKYSPGIGSGGAETTESEWEKTPEGFNVSNIVISGGSTLVKAVGDKNTSMPGIGCGKYGTKTPGTATNICAVPDSGYQGYIQDGTSENRV</sequence>
<dbReference type="Proteomes" id="UP000004935">
    <property type="component" value="Unassembled WGS sequence"/>
</dbReference>
<keyword evidence="3" id="KW-1185">Reference proteome</keyword>